<dbReference type="KEGG" id="asul:DFR86_03760"/>
<dbReference type="GeneID" id="36837055"/>
<dbReference type="RefSeq" id="WP_110379648.1">
    <property type="nucleotide sequence ID" value="NZ_CP029288.2"/>
</dbReference>
<sequence>MSFKNELESLIELLSSQNKDEKHKAWDTIQNMIKEGKIKDKGVIYELLCYKDKGSRYRVWNFVPEMLSLGIIQEEDIIKMRDCFYDLLKDKDETIRGLSWYSTLPPLLNYLDIKEIVSMIAYCQSLLTSSNWKELIKETCDEVLSKSEER</sequence>
<dbReference type="AlphaFoldDB" id="A0A2U9IL36"/>
<name>A0A2U9IL36_9CREN</name>
<dbReference type="OrthoDB" id="41688at2157"/>
<organism evidence="1 2">
    <name type="scientific">Acidianus sulfidivorans JP7</name>
    <dbReference type="NCBI Taxonomy" id="619593"/>
    <lineage>
        <taxon>Archaea</taxon>
        <taxon>Thermoproteota</taxon>
        <taxon>Thermoprotei</taxon>
        <taxon>Sulfolobales</taxon>
        <taxon>Sulfolobaceae</taxon>
        <taxon>Acidianus</taxon>
    </lineage>
</organism>
<reference evidence="1 2" key="1">
    <citation type="submission" date="2018-05" db="EMBL/GenBank/DDBJ databases">
        <title>Complete Genome Sequences of Extremely Thermoacidophilic, Metal-Mobilizing Type-Strain Members of the Archaeal Family Sulfolobaceae: Acidianus brierleyi DSM-1651T, Acidianus sulfidivorans DSM-18786T, Metallosphaera hakonensis DSM-7519T, and Metallosphaera prunae DSM-10039T.</title>
        <authorList>
            <person name="Counts J.A."/>
            <person name="Kelly R.M."/>
        </authorList>
    </citation>
    <scope>NUCLEOTIDE SEQUENCE [LARGE SCALE GENOMIC DNA]</scope>
    <source>
        <strain evidence="1 2">JP7</strain>
    </source>
</reference>
<accession>A0A2U9IL36</accession>
<evidence type="ECO:0000313" key="2">
    <source>
        <dbReference type="Proteomes" id="UP000248410"/>
    </source>
</evidence>
<evidence type="ECO:0000313" key="1">
    <source>
        <dbReference type="EMBL" id="AWR96758.1"/>
    </source>
</evidence>
<gene>
    <name evidence="1" type="ORF">DFR86_03760</name>
</gene>
<dbReference type="Proteomes" id="UP000248410">
    <property type="component" value="Chromosome"/>
</dbReference>
<dbReference type="EMBL" id="CP029288">
    <property type="protein sequence ID" value="AWR96758.1"/>
    <property type="molecule type" value="Genomic_DNA"/>
</dbReference>
<keyword evidence="2" id="KW-1185">Reference proteome</keyword>
<proteinExistence type="predicted"/>
<protein>
    <submittedName>
        <fullName evidence="1">Uncharacterized protein</fullName>
    </submittedName>
</protein>